<keyword evidence="5 7" id="KW-1133">Transmembrane helix</keyword>
<dbReference type="InterPro" id="IPR058533">
    <property type="entry name" value="Cation_efflux_TM"/>
</dbReference>
<evidence type="ECO:0000256" key="3">
    <source>
        <dbReference type="ARBA" id="ARBA00022448"/>
    </source>
</evidence>
<comment type="caution">
    <text evidence="10">The sequence shown here is derived from an EMBL/GenBank/DDBJ whole genome shotgun (WGS) entry which is preliminary data.</text>
</comment>
<reference evidence="10" key="2">
    <citation type="submission" date="2021-04" db="EMBL/GenBank/DDBJ databases">
        <authorList>
            <person name="Gilroy R."/>
        </authorList>
    </citation>
    <scope>NUCLEOTIDE SEQUENCE</scope>
    <source>
        <strain evidence="10">CHK199-9574</strain>
    </source>
</reference>
<protein>
    <submittedName>
        <fullName evidence="10">Cation diffusion facilitator family transporter</fullName>
    </submittedName>
</protein>
<proteinExistence type="inferred from homology"/>
<dbReference type="InterPro" id="IPR002524">
    <property type="entry name" value="Cation_efflux"/>
</dbReference>
<dbReference type="GO" id="GO:0008324">
    <property type="term" value="F:monoatomic cation transmembrane transporter activity"/>
    <property type="evidence" value="ECO:0007669"/>
    <property type="project" value="InterPro"/>
</dbReference>
<dbReference type="Gene3D" id="3.30.70.1350">
    <property type="entry name" value="Cation efflux protein, cytoplasmic domain"/>
    <property type="match status" value="1"/>
</dbReference>
<dbReference type="InterPro" id="IPR027470">
    <property type="entry name" value="Cation_efflux_CTD"/>
</dbReference>
<organism evidence="10 11">
    <name type="scientific">Candidatus Borkfalkia excrementavium</name>
    <dbReference type="NCBI Taxonomy" id="2838505"/>
    <lineage>
        <taxon>Bacteria</taxon>
        <taxon>Bacillati</taxon>
        <taxon>Bacillota</taxon>
        <taxon>Clostridia</taxon>
        <taxon>Christensenellales</taxon>
        <taxon>Christensenellaceae</taxon>
        <taxon>Candidatus Borkfalkia</taxon>
    </lineage>
</organism>
<dbReference type="EMBL" id="DXCO01000039">
    <property type="protein sequence ID" value="HIY78649.1"/>
    <property type="molecule type" value="Genomic_DNA"/>
</dbReference>
<evidence type="ECO:0000259" key="8">
    <source>
        <dbReference type="Pfam" id="PF01545"/>
    </source>
</evidence>
<comment type="subcellular location">
    <subcellularLocation>
        <location evidence="1">Membrane</location>
        <topology evidence="1">Multi-pass membrane protein</topology>
    </subcellularLocation>
</comment>
<feature type="transmembrane region" description="Helical" evidence="7">
    <location>
        <begin position="130"/>
        <end position="150"/>
    </location>
</feature>
<evidence type="ECO:0000259" key="9">
    <source>
        <dbReference type="Pfam" id="PF16916"/>
    </source>
</evidence>
<sequence length="389" mass="42011">MNSPIALSLIRKNKNESAAKTRERCGKISGIVGIVLNTLLAAGKIAVGAIFGAISVTADGLNNLTDCGSNAVSFIGFRMSGKPADKEHPFGHRRAESVSALAIAMLVLVVAAELLIQSVEKLFSAEKSDFSLLIVIVLAVSAAVKLWMFLFNRTLGKKLSSDALKATAADSLSDAVATLAVLACQIISHETGAELDGYAGIAVALFIAFTGFSIFKNTVSKLIGKAPDKETVQEIRARILSFEGVVGLHDLTVHDYGQDKRYATAHVEVDAHMPIMAAHDLADEIERDFKERTGIFMTVHIDPLVLDDPKVNRYRQEAERIVRAIDPSFSVHDFRLVGGETHSNLVFDVAIPFDSPLSEAEITERIRDGVTLLGENLDTVVTVERQNSD</sequence>
<dbReference type="SUPFAM" id="SSF160240">
    <property type="entry name" value="Cation efflux protein cytoplasmic domain-like"/>
    <property type="match status" value="1"/>
</dbReference>
<dbReference type="Pfam" id="PF16916">
    <property type="entry name" value="ZT_dimer"/>
    <property type="match status" value="1"/>
</dbReference>
<dbReference type="AlphaFoldDB" id="A0A9D1Z8P8"/>
<dbReference type="Gene3D" id="1.20.1510.10">
    <property type="entry name" value="Cation efflux protein transmembrane domain"/>
    <property type="match status" value="1"/>
</dbReference>
<comment type="similarity">
    <text evidence="2">Belongs to the cation diffusion facilitator (CDF) transporter (TC 2.A.4) family.</text>
</comment>
<name>A0A9D1Z8P8_9FIRM</name>
<evidence type="ECO:0000256" key="1">
    <source>
        <dbReference type="ARBA" id="ARBA00004141"/>
    </source>
</evidence>
<feature type="transmembrane region" description="Helical" evidence="7">
    <location>
        <begin position="30"/>
        <end position="54"/>
    </location>
</feature>
<feature type="transmembrane region" description="Helical" evidence="7">
    <location>
        <begin position="197"/>
        <end position="215"/>
    </location>
</feature>
<dbReference type="NCBIfam" id="TIGR01297">
    <property type="entry name" value="CDF"/>
    <property type="match status" value="1"/>
</dbReference>
<accession>A0A9D1Z8P8</accession>
<feature type="domain" description="Cation efflux protein transmembrane" evidence="8">
    <location>
        <begin position="31"/>
        <end position="223"/>
    </location>
</feature>
<feature type="domain" description="Cation efflux protein cytoplasmic" evidence="9">
    <location>
        <begin position="227"/>
        <end position="303"/>
    </location>
</feature>
<feature type="transmembrane region" description="Helical" evidence="7">
    <location>
        <begin position="98"/>
        <end position="118"/>
    </location>
</feature>
<evidence type="ECO:0000313" key="11">
    <source>
        <dbReference type="Proteomes" id="UP000824135"/>
    </source>
</evidence>
<dbReference type="InterPro" id="IPR036837">
    <property type="entry name" value="Cation_efflux_CTD_sf"/>
</dbReference>
<dbReference type="InterPro" id="IPR050291">
    <property type="entry name" value="CDF_Transporter"/>
</dbReference>
<evidence type="ECO:0000256" key="5">
    <source>
        <dbReference type="ARBA" id="ARBA00022989"/>
    </source>
</evidence>
<dbReference type="FunFam" id="1.20.1510.10:FF:000006">
    <property type="entry name" value="Divalent cation efflux transporter"/>
    <property type="match status" value="1"/>
</dbReference>
<dbReference type="Pfam" id="PF01545">
    <property type="entry name" value="Cation_efflux"/>
    <property type="match status" value="1"/>
</dbReference>
<keyword evidence="6 7" id="KW-0472">Membrane</keyword>
<dbReference type="Proteomes" id="UP000824135">
    <property type="component" value="Unassembled WGS sequence"/>
</dbReference>
<dbReference type="InterPro" id="IPR027469">
    <property type="entry name" value="Cation_efflux_TMD_sf"/>
</dbReference>
<evidence type="ECO:0000256" key="7">
    <source>
        <dbReference type="SAM" id="Phobius"/>
    </source>
</evidence>
<evidence type="ECO:0000256" key="2">
    <source>
        <dbReference type="ARBA" id="ARBA00008114"/>
    </source>
</evidence>
<dbReference type="PANTHER" id="PTHR43840:SF15">
    <property type="entry name" value="MITOCHONDRIAL METAL TRANSPORTER 1-RELATED"/>
    <property type="match status" value="1"/>
</dbReference>
<keyword evidence="3" id="KW-0813">Transport</keyword>
<evidence type="ECO:0000313" key="10">
    <source>
        <dbReference type="EMBL" id="HIY78649.1"/>
    </source>
</evidence>
<dbReference type="SUPFAM" id="SSF161111">
    <property type="entry name" value="Cation efflux protein transmembrane domain-like"/>
    <property type="match status" value="1"/>
</dbReference>
<evidence type="ECO:0000256" key="6">
    <source>
        <dbReference type="ARBA" id="ARBA00023136"/>
    </source>
</evidence>
<dbReference type="GO" id="GO:0016020">
    <property type="term" value="C:membrane"/>
    <property type="evidence" value="ECO:0007669"/>
    <property type="project" value="UniProtKB-SubCell"/>
</dbReference>
<evidence type="ECO:0000256" key="4">
    <source>
        <dbReference type="ARBA" id="ARBA00022692"/>
    </source>
</evidence>
<dbReference type="PANTHER" id="PTHR43840">
    <property type="entry name" value="MITOCHONDRIAL METAL TRANSPORTER 1-RELATED"/>
    <property type="match status" value="1"/>
</dbReference>
<reference evidence="10" key="1">
    <citation type="journal article" date="2021" name="PeerJ">
        <title>Extensive microbial diversity within the chicken gut microbiome revealed by metagenomics and culture.</title>
        <authorList>
            <person name="Gilroy R."/>
            <person name="Ravi A."/>
            <person name="Getino M."/>
            <person name="Pursley I."/>
            <person name="Horton D.L."/>
            <person name="Alikhan N.F."/>
            <person name="Baker D."/>
            <person name="Gharbi K."/>
            <person name="Hall N."/>
            <person name="Watson M."/>
            <person name="Adriaenssens E.M."/>
            <person name="Foster-Nyarko E."/>
            <person name="Jarju S."/>
            <person name="Secka A."/>
            <person name="Antonio M."/>
            <person name="Oren A."/>
            <person name="Chaudhuri R.R."/>
            <person name="La Ragione R."/>
            <person name="Hildebrand F."/>
            <person name="Pallen M.J."/>
        </authorList>
    </citation>
    <scope>NUCLEOTIDE SEQUENCE</scope>
    <source>
        <strain evidence="10">CHK199-9574</strain>
    </source>
</reference>
<keyword evidence="4 7" id="KW-0812">Transmembrane</keyword>
<gene>
    <name evidence="10" type="ORF">H9728_06355</name>
</gene>